<keyword evidence="1" id="KW-0732">Signal</keyword>
<name>F2D598_HORVV</name>
<evidence type="ECO:0000256" key="1">
    <source>
        <dbReference type="ARBA" id="ARBA00022729"/>
    </source>
</evidence>
<feature type="domain" description="Gnk2-homologous" evidence="3">
    <location>
        <begin position="93"/>
        <end position="197"/>
    </location>
</feature>
<dbReference type="EMBL" id="AK359058">
    <property type="protein sequence ID" value="BAJ90269.1"/>
    <property type="molecule type" value="mRNA"/>
</dbReference>
<dbReference type="CDD" id="cd23509">
    <property type="entry name" value="Gnk2-like"/>
    <property type="match status" value="1"/>
</dbReference>
<dbReference type="PANTHER" id="PTHR32099">
    <property type="entry name" value="CYSTEINE-RICH REPEAT SECRETORY PROTEIN"/>
    <property type="match status" value="1"/>
</dbReference>
<reference evidence="4" key="1">
    <citation type="journal article" date="2011" name="Plant Physiol.">
        <title>Comprehensive sequence analysis of 24,783 barley full-length cDNAs derived from 12 clone libraries.</title>
        <authorList>
            <person name="Matsumoto T."/>
            <person name="Tanaka T."/>
            <person name="Sakai H."/>
            <person name="Amano N."/>
            <person name="Kanamori H."/>
            <person name="Kurita K."/>
            <person name="Kikuta A."/>
            <person name="Kamiya K."/>
            <person name="Yamamoto M."/>
            <person name="Ikawa H."/>
            <person name="Fujii N."/>
            <person name="Hori K."/>
            <person name="Itoh T."/>
            <person name="Sato K."/>
        </authorList>
    </citation>
    <scope>NUCLEOTIDE SEQUENCE</scope>
    <source>
        <tissue evidence="4">Shoot</tissue>
    </source>
</reference>
<dbReference type="PROSITE" id="PS51473">
    <property type="entry name" value="GNK2"/>
    <property type="match status" value="1"/>
</dbReference>
<proteinExistence type="evidence at transcript level"/>
<sequence length="219" mass="23506">MHVSFLRSFHFAFHTSLSTTIIISDENSAFPCMKSKSSSTRRWCALVLYGRILSTFRTSSAPSPLAAGHQPATMHHLHPLLFLVLLAASPPVATAATFDCVGGVYKANSTYEANLRRLAAVLPAETAASKGLHASRGVGYWPNRPRASSQCYWGVSSSSCAACVAGAFREAERACPYGKKAVVFARNCTLSLADFPRPLGFGTISWFDLLGAGLVFQAI</sequence>
<dbReference type="PANTHER" id="PTHR32099:SF9">
    <property type="entry name" value="OS07G0538300 PROTEIN"/>
    <property type="match status" value="1"/>
</dbReference>
<dbReference type="Pfam" id="PF01657">
    <property type="entry name" value="Stress-antifung"/>
    <property type="match status" value="1"/>
</dbReference>
<accession>F2D598</accession>
<evidence type="ECO:0000256" key="2">
    <source>
        <dbReference type="ARBA" id="ARBA00022737"/>
    </source>
</evidence>
<organism evidence="4">
    <name type="scientific">Hordeum vulgare subsp. vulgare</name>
    <name type="common">Domesticated barley</name>
    <dbReference type="NCBI Taxonomy" id="112509"/>
    <lineage>
        <taxon>Eukaryota</taxon>
        <taxon>Viridiplantae</taxon>
        <taxon>Streptophyta</taxon>
        <taxon>Embryophyta</taxon>
        <taxon>Tracheophyta</taxon>
        <taxon>Spermatophyta</taxon>
        <taxon>Magnoliopsida</taxon>
        <taxon>Liliopsida</taxon>
        <taxon>Poales</taxon>
        <taxon>Poaceae</taxon>
        <taxon>BOP clade</taxon>
        <taxon>Pooideae</taxon>
        <taxon>Triticodae</taxon>
        <taxon>Triticeae</taxon>
        <taxon>Hordeinae</taxon>
        <taxon>Hordeum</taxon>
    </lineage>
</organism>
<dbReference type="InterPro" id="IPR038408">
    <property type="entry name" value="GNK2_sf"/>
</dbReference>
<dbReference type="InterPro" id="IPR002902">
    <property type="entry name" value="GNK2"/>
</dbReference>
<evidence type="ECO:0000259" key="3">
    <source>
        <dbReference type="PROSITE" id="PS51473"/>
    </source>
</evidence>
<dbReference type="AlphaFoldDB" id="F2D598"/>
<protein>
    <submittedName>
        <fullName evidence="4">Predicted protein</fullName>
    </submittedName>
</protein>
<dbReference type="Gene3D" id="3.30.430.20">
    <property type="entry name" value="Gnk2 domain, C-X8-C-X2-C motif"/>
    <property type="match status" value="1"/>
</dbReference>
<keyword evidence="2" id="KW-0677">Repeat</keyword>
<evidence type="ECO:0000313" key="4">
    <source>
        <dbReference type="EMBL" id="BAJ90269.1"/>
    </source>
</evidence>